<dbReference type="Gene3D" id="3.80.10.10">
    <property type="entry name" value="Ribonuclease Inhibitor"/>
    <property type="match status" value="2"/>
</dbReference>
<keyword evidence="2" id="KW-0732">Signal</keyword>
<dbReference type="GO" id="GO:0005615">
    <property type="term" value="C:extracellular space"/>
    <property type="evidence" value="ECO:0007669"/>
    <property type="project" value="TreeGrafter"/>
</dbReference>
<dbReference type="EMBL" id="CAMXCT030000469">
    <property type="protein sequence ID" value="CAL4766558.1"/>
    <property type="molecule type" value="Genomic_DNA"/>
</dbReference>
<dbReference type="AlphaFoldDB" id="A0A9P1BTM9"/>
<evidence type="ECO:0000256" key="3">
    <source>
        <dbReference type="ARBA" id="ARBA00022737"/>
    </source>
</evidence>
<proteinExistence type="predicted"/>
<comment type="caution">
    <text evidence="4">The sequence shown here is derived from an EMBL/GenBank/DDBJ whole genome shotgun (WGS) entry which is preliminary data.</text>
</comment>
<dbReference type="OrthoDB" id="694479at2759"/>
<dbReference type="GO" id="GO:0031012">
    <property type="term" value="C:extracellular matrix"/>
    <property type="evidence" value="ECO:0007669"/>
    <property type="project" value="TreeGrafter"/>
</dbReference>
<dbReference type="Pfam" id="PF13855">
    <property type="entry name" value="LRR_8"/>
    <property type="match status" value="2"/>
</dbReference>
<dbReference type="SMART" id="SM00369">
    <property type="entry name" value="LRR_TYP"/>
    <property type="match status" value="2"/>
</dbReference>
<reference evidence="4" key="1">
    <citation type="submission" date="2022-10" db="EMBL/GenBank/DDBJ databases">
        <authorList>
            <person name="Chen Y."/>
            <person name="Dougan E. K."/>
            <person name="Chan C."/>
            <person name="Rhodes N."/>
            <person name="Thang M."/>
        </authorList>
    </citation>
    <scope>NUCLEOTIDE SEQUENCE</scope>
</reference>
<dbReference type="EMBL" id="CAMXCT020000469">
    <property type="protein sequence ID" value="CAL1132621.1"/>
    <property type="molecule type" value="Genomic_DNA"/>
</dbReference>
<accession>A0A9P1BTM9</accession>
<evidence type="ECO:0000256" key="1">
    <source>
        <dbReference type="ARBA" id="ARBA00022614"/>
    </source>
</evidence>
<dbReference type="PANTHER" id="PTHR24373:SF370">
    <property type="entry name" value="FISH-LIPS, ISOFORM E"/>
    <property type="match status" value="1"/>
</dbReference>
<organism evidence="4">
    <name type="scientific">Cladocopium goreaui</name>
    <dbReference type="NCBI Taxonomy" id="2562237"/>
    <lineage>
        <taxon>Eukaryota</taxon>
        <taxon>Sar</taxon>
        <taxon>Alveolata</taxon>
        <taxon>Dinophyceae</taxon>
        <taxon>Suessiales</taxon>
        <taxon>Symbiodiniaceae</taxon>
        <taxon>Cladocopium</taxon>
    </lineage>
</organism>
<evidence type="ECO:0000313" key="7">
    <source>
        <dbReference type="Proteomes" id="UP001152797"/>
    </source>
</evidence>
<dbReference type="InterPro" id="IPR003591">
    <property type="entry name" value="Leu-rich_rpt_typical-subtyp"/>
</dbReference>
<keyword evidence="3" id="KW-0677">Repeat</keyword>
<dbReference type="PROSITE" id="PS51450">
    <property type="entry name" value="LRR"/>
    <property type="match status" value="1"/>
</dbReference>
<keyword evidence="7" id="KW-1185">Reference proteome</keyword>
<sequence length="158" mass="18243">SALRQGSVRKPLTTVAWWGILPPQLRVLNLEFNELEELPEDFFKGLEKLKVLWLTGNHYQPGEKGYKKMKAAGNRLQLLHPKQFEGLANLQVLLLHHNRLETLPQKVFEGLRKLRVMKLLDNQFQPALTRKHPAFSKLGKVLRQLDLDEDSGDALEDF</sequence>
<keyword evidence="1" id="KW-0433">Leucine-rich repeat</keyword>
<dbReference type="InterPro" id="IPR050328">
    <property type="entry name" value="Dev_Immune_Receptor"/>
</dbReference>
<evidence type="ECO:0000256" key="2">
    <source>
        <dbReference type="ARBA" id="ARBA00022729"/>
    </source>
</evidence>
<evidence type="ECO:0000313" key="5">
    <source>
        <dbReference type="EMBL" id="CAL1132621.1"/>
    </source>
</evidence>
<gene>
    <name evidence="4" type="ORF">C1SCF055_LOCUS7212</name>
</gene>
<dbReference type="SUPFAM" id="SSF52058">
    <property type="entry name" value="L domain-like"/>
    <property type="match status" value="1"/>
</dbReference>
<name>A0A9P1BTM9_9DINO</name>
<dbReference type="EMBL" id="CAMXCT010000469">
    <property type="protein sequence ID" value="CAI3979246.1"/>
    <property type="molecule type" value="Genomic_DNA"/>
</dbReference>
<evidence type="ECO:0000313" key="6">
    <source>
        <dbReference type="EMBL" id="CAL4766558.1"/>
    </source>
</evidence>
<dbReference type="InterPro" id="IPR032675">
    <property type="entry name" value="LRR_dom_sf"/>
</dbReference>
<reference evidence="5" key="2">
    <citation type="submission" date="2024-04" db="EMBL/GenBank/DDBJ databases">
        <authorList>
            <person name="Chen Y."/>
            <person name="Shah S."/>
            <person name="Dougan E. K."/>
            <person name="Thang M."/>
            <person name="Chan C."/>
        </authorList>
    </citation>
    <scope>NUCLEOTIDE SEQUENCE [LARGE SCALE GENOMIC DNA]</scope>
</reference>
<evidence type="ECO:0000313" key="4">
    <source>
        <dbReference type="EMBL" id="CAI3979246.1"/>
    </source>
</evidence>
<dbReference type="PANTHER" id="PTHR24373">
    <property type="entry name" value="SLIT RELATED LEUCINE-RICH REPEAT NEURONAL PROTEIN"/>
    <property type="match status" value="1"/>
</dbReference>
<protein>
    <submittedName>
        <fullName evidence="6">Insulin-like growth factor-binding protein complex acid labile subunit</fullName>
    </submittedName>
</protein>
<feature type="non-terminal residue" evidence="4">
    <location>
        <position position="158"/>
    </location>
</feature>
<dbReference type="InterPro" id="IPR001611">
    <property type="entry name" value="Leu-rich_rpt"/>
</dbReference>
<dbReference type="Proteomes" id="UP001152797">
    <property type="component" value="Unassembled WGS sequence"/>
</dbReference>